<evidence type="ECO:0000256" key="1">
    <source>
        <dbReference type="SAM" id="MobiDB-lite"/>
    </source>
</evidence>
<dbReference type="RefSeq" id="WP_203769673.1">
    <property type="nucleotide sequence ID" value="NZ_BAAABO010000029.1"/>
</dbReference>
<protein>
    <submittedName>
        <fullName evidence="3">Uncharacterized protein</fullName>
    </submittedName>
</protein>
<proteinExistence type="predicted"/>
<feature type="region of interest" description="Disordered" evidence="1">
    <location>
        <begin position="193"/>
        <end position="213"/>
    </location>
</feature>
<evidence type="ECO:0000313" key="4">
    <source>
        <dbReference type="Proteomes" id="UP000609879"/>
    </source>
</evidence>
<reference evidence="3 4" key="1">
    <citation type="submission" date="2021-01" db="EMBL/GenBank/DDBJ databases">
        <title>Whole genome shotgun sequence of Actinoplanes deccanensis NBRC 13994.</title>
        <authorList>
            <person name="Komaki H."/>
            <person name="Tamura T."/>
        </authorList>
    </citation>
    <scope>NUCLEOTIDE SEQUENCE [LARGE SCALE GENOMIC DNA]</scope>
    <source>
        <strain evidence="3 4">NBRC 13994</strain>
    </source>
</reference>
<keyword evidence="2" id="KW-1133">Transmembrane helix</keyword>
<evidence type="ECO:0000313" key="3">
    <source>
        <dbReference type="EMBL" id="GID76737.1"/>
    </source>
</evidence>
<keyword evidence="2" id="KW-0812">Transmembrane</keyword>
<organism evidence="3 4">
    <name type="scientific">Paractinoplanes deccanensis</name>
    <dbReference type="NCBI Taxonomy" id="113561"/>
    <lineage>
        <taxon>Bacteria</taxon>
        <taxon>Bacillati</taxon>
        <taxon>Actinomycetota</taxon>
        <taxon>Actinomycetes</taxon>
        <taxon>Micromonosporales</taxon>
        <taxon>Micromonosporaceae</taxon>
        <taxon>Paractinoplanes</taxon>
    </lineage>
</organism>
<dbReference type="EMBL" id="BOMI01000107">
    <property type="protein sequence ID" value="GID76737.1"/>
    <property type="molecule type" value="Genomic_DNA"/>
</dbReference>
<accession>A0ABQ3Y9T9</accession>
<keyword evidence="4" id="KW-1185">Reference proteome</keyword>
<sequence length="213" mass="22817">MGQTLRAMPVRDDHWKPDDRIYEGILERSVANAEDDEARDGTAEMMAGALIIVVLFLIIMAGAKNATAALIVCGVLAGAGFLYIVGSTRPRRHNRELALKAVGGPGRLPAGYLAHPTAWKAGMAEHVAGIPESQLLAASQLCHIFPGTVDDLISFVGHIAIHVPVTRAQTPEDVQRRAKELVRIGMPIVVDYAKSAPPLPKPGEPGKKAKKKK</sequence>
<evidence type="ECO:0000256" key="2">
    <source>
        <dbReference type="SAM" id="Phobius"/>
    </source>
</evidence>
<dbReference type="Proteomes" id="UP000609879">
    <property type="component" value="Unassembled WGS sequence"/>
</dbReference>
<feature type="transmembrane region" description="Helical" evidence="2">
    <location>
        <begin position="68"/>
        <end position="85"/>
    </location>
</feature>
<name>A0ABQ3Y9T9_9ACTN</name>
<gene>
    <name evidence="3" type="ORF">Ade02nite_53780</name>
</gene>
<comment type="caution">
    <text evidence="3">The sequence shown here is derived from an EMBL/GenBank/DDBJ whole genome shotgun (WGS) entry which is preliminary data.</text>
</comment>
<keyword evidence="2" id="KW-0472">Membrane</keyword>
<feature type="transmembrane region" description="Helical" evidence="2">
    <location>
        <begin position="45"/>
        <end position="62"/>
    </location>
</feature>